<reference evidence="8" key="1">
    <citation type="journal article" date="2019" name="Int. J. Syst. Evol. Microbiol.">
        <title>The Global Catalogue of Microorganisms (GCM) 10K type strain sequencing project: providing services to taxonomists for standard genome sequencing and annotation.</title>
        <authorList>
            <consortium name="The Broad Institute Genomics Platform"/>
            <consortium name="The Broad Institute Genome Sequencing Center for Infectious Disease"/>
            <person name="Wu L."/>
            <person name="Ma J."/>
        </authorList>
    </citation>
    <scope>NUCLEOTIDE SEQUENCE [LARGE SCALE GENOMIC DNA]</scope>
    <source>
        <strain evidence="8">ICMP 6774ER</strain>
    </source>
</reference>
<dbReference type="PRINTS" id="PR00502">
    <property type="entry name" value="NUDIXFAMILY"/>
</dbReference>
<dbReference type="Gene3D" id="3.90.79.10">
    <property type="entry name" value="Nucleoside Triphosphate Pyrophosphohydrolase"/>
    <property type="match status" value="1"/>
</dbReference>
<dbReference type="InterPro" id="IPR000086">
    <property type="entry name" value="NUDIX_hydrolase_dom"/>
</dbReference>
<comment type="caution">
    <text evidence="7">The sequence shown here is derived from an EMBL/GenBank/DDBJ whole genome shotgun (WGS) entry which is preliminary data.</text>
</comment>
<dbReference type="GO" id="GO:0016787">
    <property type="term" value="F:hydrolase activity"/>
    <property type="evidence" value="ECO:0007669"/>
    <property type="project" value="UniProtKB-KW"/>
</dbReference>
<name>A0ABW4SR39_9ACTN</name>
<keyword evidence="8" id="KW-1185">Reference proteome</keyword>
<evidence type="ECO:0000256" key="2">
    <source>
        <dbReference type="ARBA" id="ARBA00005582"/>
    </source>
</evidence>
<evidence type="ECO:0000313" key="8">
    <source>
        <dbReference type="Proteomes" id="UP001597368"/>
    </source>
</evidence>
<comment type="cofactor">
    <cofactor evidence="1">
        <name>Mg(2+)</name>
        <dbReference type="ChEBI" id="CHEBI:18420"/>
    </cofactor>
</comment>
<dbReference type="CDD" id="cd04685">
    <property type="entry name" value="NUDIX_Hydrolase"/>
    <property type="match status" value="1"/>
</dbReference>
<evidence type="ECO:0000256" key="3">
    <source>
        <dbReference type="ARBA" id="ARBA00022801"/>
    </source>
</evidence>
<proteinExistence type="inferred from homology"/>
<dbReference type="PROSITE" id="PS51462">
    <property type="entry name" value="NUDIX"/>
    <property type="match status" value="1"/>
</dbReference>
<dbReference type="RefSeq" id="WP_379569639.1">
    <property type="nucleotide sequence ID" value="NZ_JBHUFV010000005.1"/>
</dbReference>
<accession>A0ABW4SR39</accession>
<dbReference type="PROSITE" id="PS00893">
    <property type="entry name" value="NUDIX_BOX"/>
    <property type="match status" value="1"/>
</dbReference>
<dbReference type="SUPFAM" id="SSF55811">
    <property type="entry name" value="Nudix"/>
    <property type="match status" value="1"/>
</dbReference>
<dbReference type="Proteomes" id="UP001597368">
    <property type="component" value="Unassembled WGS sequence"/>
</dbReference>
<organism evidence="7 8">
    <name type="scientific">Nonomuraea mangrovi</name>
    <dbReference type="NCBI Taxonomy" id="2316207"/>
    <lineage>
        <taxon>Bacteria</taxon>
        <taxon>Bacillati</taxon>
        <taxon>Actinomycetota</taxon>
        <taxon>Actinomycetes</taxon>
        <taxon>Streptosporangiales</taxon>
        <taxon>Streptosporangiaceae</taxon>
        <taxon>Nonomuraea</taxon>
    </lineage>
</organism>
<evidence type="ECO:0000313" key="7">
    <source>
        <dbReference type="EMBL" id="MFD1930854.1"/>
    </source>
</evidence>
<sequence>MPRLELRRSVRAILVDEDDHVLLCCHDLTSRGGPVVWAMPGGGVEPGESDLTALRRELDEEVGLALRDDPLHVWHQEVRGPDYADGHDGVINDYFLIRTPRFAPRGSWTDRQLAAENITRFRWWTVADIAAHGGEEVFSPRALADRLRSLLTDGLPAEPIPMGL</sequence>
<keyword evidence="3 5" id="KW-0378">Hydrolase</keyword>
<protein>
    <submittedName>
        <fullName evidence="7">NUDIX hydrolase</fullName>
    </submittedName>
</protein>
<comment type="similarity">
    <text evidence="2 5">Belongs to the Nudix hydrolase family.</text>
</comment>
<dbReference type="EMBL" id="JBHUFV010000005">
    <property type="protein sequence ID" value="MFD1930854.1"/>
    <property type="molecule type" value="Genomic_DNA"/>
</dbReference>
<evidence type="ECO:0000256" key="1">
    <source>
        <dbReference type="ARBA" id="ARBA00001946"/>
    </source>
</evidence>
<dbReference type="InterPro" id="IPR020476">
    <property type="entry name" value="Nudix_hydrolase"/>
</dbReference>
<dbReference type="InterPro" id="IPR015797">
    <property type="entry name" value="NUDIX_hydrolase-like_dom_sf"/>
</dbReference>
<feature type="domain" description="Nudix hydrolase" evidence="6">
    <location>
        <begin position="5"/>
        <end position="149"/>
    </location>
</feature>
<dbReference type="PANTHER" id="PTHR43046">
    <property type="entry name" value="GDP-MANNOSE MANNOSYL HYDROLASE"/>
    <property type="match status" value="1"/>
</dbReference>
<evidence type="ECO:0000256" key="4">
    <source>
        <dbReference type="ARBA" id="ARBA00022842"/>
    </source>
</evidence>
<gene>
    <name evidence="7" type="ORF">ACFSKW_05115</name>
</gene>
<dbReference type="PANTHER" id="PTHR43046:SF12">
    <property type="entry name" value="GDP-MANNOSE MANNOSYL HYDROLASE"/>
    <property type="match status" value="1"/>
</dbReference>
<evidence type="ECO:0000256" key="5">
    <source>
        <dbReference type="RuleBase" id="RU003476"/>
    </source>
</evidence>
<evidence type="ECO:0000259" key="6">
    <source>
        <dbReference type="PROSITE" id="PS51462"/>
    </source>
</evidence>
<keyword evidence="4" id="KW-0460">Magnesium</keyword>
<dbReference type="InterPro" id="IPR020084">
    <property type="entry name" value="NUDIX_hydrolase_CS"/>
</dbReference>
<dbReference type="Pfam" id="PF00293">
    <property type="entry name" value="NUDIX"/>
    <property type="match status" value="1"/>
</dbReference>